<proteinExistence type="predicted"/>
<protein>
    <submittedName>
        <fullName evidence="2">EAL domain-containing protein</fullName>
    </submittedName>
</protein>
<reference evidence="2" key="1">
    <citation type="submission" date="2019-09" db="EMBL/GenBank/DDBJ databases">
        <title>In-depth cultivation of the pig gut microbiome towards novel bacterial diversity and tailored functional studies.</title>
        <authorList>
            <person name="Wylensek D."/>
            <person name="Hitch T.C.A."/>
            <person name="Clavel T."/>
        </authorList>
    </citation>
    <scope>NUCLEOTIDE SEQUENCE</scope>
    <source>
        <strain evidence="2">RF-744-FAT-WT-3</strain>
    </source>
</reference>
<dbReference type="AlphaFoldDB" id="A0A6A8M724"/>
<evidence type="ECO:0000259" key="1">
    <source>
        <dbReference type="PROSITE" id="PS50883"/>
    </source>
</evidence>
<dbReference type="InterPro" id="IPR050706">
    <property type="entry name" value="Cyclic-di-GMP_PDE-like"/>
</dbReference>
<dbReference type="InterPro" id="IPR001633">
    <property type="entry name" value="EAL_dom"/>
</dbReference>
<dbReference type="PANTHER" id="PTHR33121:SF70">
    <property type="entry name" value="SIGNALING PROTEIN YKOW"/>
    <property type="match status" value="1"/>
</dbReference>
<dbReference type="GO" id="GO:0071111">
    <property type="term" value="F:cyclic-guanylate-specific phosphodiesterase activity"/>
    <property type="evidence" value="ECO:0007669"/>
    <property type="project" value="InterPro"/>
</dbReference>
<dbReference type="PANTHER" id="PTHR33121">
    <property type="entry name" value="CYCLIC DI-GMP PHOSPHODIESTERASE PDEF"/>
    <property type="match status" value="1"/>
</dbReference>
<dbReference type="PROSITE" id="PS50883">
    <property type="entry name" value="EAL"/>
    <property type="match status" value="1"/>
</dbReference>
<sequence>MNESLEEYILNNFDKSIENGWIRAYYQPVVRSMTGSLCGLEALARWIDPVYGPISTGSFIPVLEESGLIFDLDMIILEWICKDLAHQIEKNGPYVPVSFNISRVDFWVPSLKTI</sequence>
<dbReference type="Gene3D" id="3.20.20.450">
    <property type="entry name" value="EAL domain"/>
    <property type="match status" value="1"/>
</dbReference>
<gene>
    <name evidence="2" type="ORF">FYJ66_03935</name>
</gene>
<dbReference type="EMBL" id="VUNB01000003">
    <property type="protein sequence ID" value="MST68741.1"/>
    <property type="molecule type" value="Genomic_DNA"/>
</dbReference>
<dbReference type="SUPFAM" id="SSF141868">
    <property type="entry name" value="EAL domain-like"/>
    <property type="match status" value="1"/>
</dbReference>
<dbReference type="CDD" id="cd01948">
    <property type="entry name" value="EAL"/>
    <property type="match status" value="1"/>
</dbReference>
<feature type="domain" description="EAL" evidence="1">
    <location>
        <begin position="6"/>
        <end position="114"/>
    </location>
</feature>
<name>A0A6A8M724_9FIRM</name>
<dbReference type="InterPro" id="IPR035919">
    <property type="entry name" value="EAL_sf"/>
</dbReference>
<comment type="caution">
    <text evidence="2">The sequence shown here is derived from an EMBL/GenBank/DDBJ whole genome shotgun (WGS) entry which is preliminary data.</text>
</comment>
<organism evidence="2">
    <name type="scientific">Baileyella intestinalis</name>
    <dbReference type="NCBI Taxonomy" id="2606709"/>
    <lineage>
        <taxon>Bacteria</taxon>
        <taxon>Bacillati</taxon>
        <taxon>Bacillota</taxon>
        <taxon>Clostridia</taxon>
        <taxon>Peptostreptococcales</taxon>
        <taxon>Anaerovoracaceae</taxon>
        <taxon>Baileyella</taxon>
    </lineage>
</organism>
<evidence type="ECO:0000313" key="2">
    <source>
        <dbReference type="EMBL" id="MST68741.1"/>
    </source>
</evidence>
<dbReference type="Pfam" id="PF00563">
    <property type="entry name" value="EAL"/>
    <property type="match status" value="1"/>
</dbReference>
<dbReference type="RefSeq" id="WP_154572215.1">
    <property type="nucleotide sequence ID" value="NZ_VUNB01000003.1"/>
</dbReference>
<accession>A0A6A8M724</accession>